<feature type="compositionally biased region" description="Polar residues" evidence="6">
    <location>
        <begin position="1"/>
        <end position="11"/>
    </location>
</feature>
<evidence type="ECO:0000256" key="4">
    <source>
        <dbReference type="HAMAP-Rule" id="MF_01341"/>
    </source>
</evidence>
<dbReference type="GO" id="GO:0003735">
    <property type="term" value="F:structural constituent of ribosome"/>
    <property type="evidence" value="ECO:0007669"/>
    <property type="project" value="InterPro"/>
</dbReference>
<reference evidence="8 9" key="1">
    <citation type="journal article" date="2016" name="Nat. Commun.">
        <title>Thousands of microbial genomes shed light on interconnected biogeochemical processes in an aquifer system.</title>
        <authorList>
            <person name="Anantharaman K."/>
            <person name="Brown C.T."/>
            <person name="Hug L.A."/>
            <person name="Sharon I."/>
            <person name="Castelle C.J."/>
            <person name="Probst A.J."/>
            <person name="Thomas B.C."/>
            <person name="Singh A."/>
            <person name="Wilkins M.J."/>
            <person name="Karaoz U."/>
            <person name="Brodie E.L."/>
            <person name="Williams K.H."/>
            <person name="Hubbard S.S."/>
            <person name="Banfield J.F."/>
        </authorList>
    </citation>
    <scope>NUCLEOTIDE SEQUENCE [LARGE SCALE GENOMIC DNA]</scope>
</reference>
<organism evidence="8 9">
    <name type="scientific">Candidatus Yanofskybacteria bacterium RIFCSPHIGHO2_01_FULL_39_8b</name>
    <dbReference type="NCBI Taxonomy" id="1802659"/>
    <lineage>
        <taxon>Bacteria</taxon>
        <taxon>Candidatus Yanofskyibacteriota</taxon>
    </lineage>
</organism>
<dbReference type="PANTHER" id="PTHR12934">
    <property type="entry name" value="50S RIBOSOMAL PROTEIN L15"/>
    <property type="match status" value="1"/>
</dbReference>
<feature type="domain" description="Large ribosomal subunit protein uL15/eL18" evidence="7">
    <location>
        <begin position="99"/>
        <end position="156"/>
    </location>
</feature>
<dbReference type="PANTHER" id="PTHR12934:SF11">
    <property type="entry name" value="LARGE RIBOSOMAL SUBUNIT PROTEIN UL15M"/>
    <property type="match status" value="1"/>
</dbReference>
<evidence type="ECO:0000259" key="7">
    <source>
        <dbReference type="Pfam" id="PF00828"/>
    </source>
</evidence>
<dbReference type="InterPro" id="IPR001196">
    <property type="entry name" value="Ribosomal_uL15_CS"/>
</dbReference>
<comment type="subunit">
    <text evidence="4">Part of the 50S ribosomal subunit.</text>
</comment>
<comment type="caution">
    <text evidence="8">The sequence shown here is derived from an EMBL/GenBank/DDBJ whole genome shotgun (WGS) entry which is preliminary data.</text>
</comment>
<feature type="compositionally biased region" description="Basic residues" evidence="6">
    <location>
        <begin position="12"/>
        <end position="23"/>
    </location>
</feature>
<evidence type="ECO:0000256" key="3">
    <source>
        <dbReference type="ARBA" id="ARBA00023274"/>
    </source>
</evidence>
<keyword evidence="4" id="KW-0694">RNA-binding</keyword>
<comment type="function">
    <text evidence="4">Binds to the 23S rRNA.</text>
</comment>
<dbReference type="EMBL" id="MGIZ01000015">
    <property type="protein sequence ID" value="OGM99587.1"/>
    <property type="molecule type" value="Genomic_DNA"/>
</dbReference>
<accession>A0A1F8EG17</accession>
<evidence type="ECO:0000256" key="5">
    <source>
        <dbReference type="RuleBase" id="RU003888"/>
    </source>
</evidence>
<feature type="region of interest" description="Disordered" evidence="6">
    <location>
        <begin position="1"/>
        <end position="80"/>
    </location>
</feature>
<dbReference type="InterPro" id="IPR036227">
    <property type="entry name" value="Ribosomal_uL15/eL18_sf"/>
</dbReference>
<evidence type="ECO:0000313" key="9">
    <source>
        <dbReference type="Proteomes" id="UP000177594"/>
    </source>
</evidence>
<keyword evidence="4" id="KW-0699">rRNA-binding</keyword>
<sequence>MDLSNLQPNTLRKSKKRVGRGGKRGFSSGGGTKGQKSRAGAGVKPGFRGGDNRLWQLFPKQRGASKKPGGKGSHKKHRHYQYRQDKQAVFNLGFFNQFTEEEIISPEFLKKNGFLASPKDKAKILGDGELKRSFSFEGFSFSESAKKKVAKAGGTIR</sequence>
<keyword evidence="2 4" id="KW-0689">Ribosomal protein</keyword>
<dbReference type="HAMAP" id="MF_01341">
    <property type="entry name" value="Ribosomal_uL15"/>
    <property type="match status" value="1"/>
</dbReference>
<comment type="similarity">
    <text evidence="1 4 5">Belongs to the universal ribosomal protein uL15 family.</text>
</comment>
<dbReference type="AlphaFoldDB" id="A0A1F8EG17"/>
<dbReference type="PROSITE" id="PS00475">
    <property type="entry name" value="RIBOSOMAL_L15"/>
    <property type="match status" value="1"/>
</dbReference>
<feature type="compositionally biased region" description="Basic residues" evidence="6">
    <location>
        <begin position="63"/>
        <end position="80"/>
    </location>
</feature>
<dbReference type="GO" id="GO:0019843">
    <property type="term" value="F:rRNA binding"/>
    <property type="evidence" value="ECO:0007669"/>
    <property type="project" value="UniProtKB-UniRule"/>
</dbReference>
<dbReference type="Gene3D" id="3.100.10.10">
    <property type="match status" value="1"/>
</dbReference>
<dbReference type="Pfam" id="PF00828">
    <property type="entry name" value="Ribosomal_L27A"/>
    <property type="match status" value="1"/>
</dbReference>
<name>A0A1F8EG17_9BACT</name>
<dbReference type="InterPro" id="IPR030878">
    <property type="entry name" value="Ribosomal_uL15"/>
</dbReference>
<dbReference type="Proteomes" id="UP000177594">
    <property type="component" value="Unassembled WGS sequence"/>
</dbReference>
<keyword evidence="3 4" id="KW-0687">Ribonucleoprotein</keyword>
<dbReference type="GO" id="GO:0015934">
    <property type="term" value="C:large ribosomal subunit"/>
    <property type="evidence" value="ECO:0007669"/>
    <property type="project" value="InterPro"/>
</dbReference>
<evidence type="ECO:0000256" key="6">
    <source>
        <dbReference type="SAM" id="MobiDB-lite"/>
    </source>
</evidence>
<evidence type="ECO:0000313" key="8">
    <source>
        <dbReference type="EMBL" id="OGM99587.1"/>
    </source>
</evidence>
<evidence type="ECO:0000256" key="1">
    <source>
        <dbReference type="ARBA" id="ARBA00007320"/>
    </source>
</evidence>
<proteinExistence type="inferred from homology"/>
<dbReference type="GO" id="GO:0006412">
    <property type="term" value="P:translation"/>
    <property type="evidence" value="ECO:0007669"/>
    <property type="project" value="UniProtKB-UniRule"/>
</dbReference>
<gene>
    <name evidence="4" type="primary">rplO</name>
    <name evidence="8" type="ORF">A2817_01850</name>
</gene>
<dbReference type="InterPro" id="IPR005749">
    <property type="entry name" value="Ribosomal_uL15_bac-type"/>
</dbReference>
<dbReference type="InterPro" id="IPR021131">
    <property type="entry name" value="Ribosomal_uL15/eL18"/>
</dbReference>
<protein>
    <recommendedName>
        <fullName evidence="4">Large ribosomal subunit protein uL15</fullName>
    </recommendedName>
</protein>
<dbReference type="SUPFAM" id="SSF52080">
    <property type="entry name" value="Ribosomal proteins L15p and L18e"/>
    <property type="match status" value="1"/>
</dbReference>
<evidence type="ECO:0000256" key="2">
    <source>
        <dbReference type="ARBA" id="ARBA00022980"/>
    </source>
</evidence>